<comment type="caution">
    <text evidence="2">The sequence shown here is derived from an EMBL/GenBank/DDBJ whole genome shotgun (WGS) entry which is preliminary data.</text>
</comment>
<dbReference type="Gene3D" id="2.40.160.90">
    <property type="match status" value="1"/>
</dbReference>
<dbReference type="RefSeq" id="WP_110794435.1">
    <property type="nucleotide sequence ID" value="NZ_KZ826481.1"/>
</dbReference>
<dbReference type="OrthoDB" id="7851370at2"/>
<evidence type="ECO:0000256" key="1">
    <source>
        <dbReference type="SAM" id="SignalP"/>
    </source>
</evidence>
<sequence>MIKFAGSLLAVLAVAGCAAGSGTNPFSTESEAEIIDKAEESTIPEELANNLEAASYSEAGGTPTLQVYTTLDGAALIDTYTRTPSLDVGPYIAFTKQQTNLQRHFTGFAKISDDPDGTVRAMVAGDGGQFGTFYAGGAYERTGDYVRPDSGLVSYTGRYVAVTNLSGNSVVFGGAVPDDLRADQSARLEGTILINADFNQGIVNGGITDRIFTDYPTYVGIPRLDLDAAPIDENGEFFGTTSVDQQEKGNWGGIFGGDGATAVAGVVQASNWGGDTTLENEEEHGIFVLSRCGVTGEGALCAEE</sequence>
<keyword evidence="1" id="KW-0732">Signal</keyword>
<dbReference type="Proteomes" id="UP000248012">
    <property type="component" value="Unassembled WGS sequence"/>
</dbReference>
<dbReference type="InterPro" id="IPR011250">
    <property type="entry name" value="OMP/PagP_B-barrel"/>
</dbReference>
<feature type="chain" id="PRO_5015977591" description="Thymidylate synthase" evidence="1">
    <location>
        <begin position="19"/>
        <end position="304"/>
    </location>
</feature>
<feature type="signal peptide" evidence="1">
    <location>
        <begin position="1"/>
        <end position="18"/>
    </location>
</feature>
<accession>A0A2V4NV00</accession>
<name>A0A2V4NV00_9RHOB</name>
<evidence type="ECO:0000313" key="2">
    <source>
        <dbReference type="EMBL" id="PYC48856.1"/>
    </source>
</evidence>
<evidence type="ECO:0000313" key="3">
    <source>
        <dbReference type="Proteomes" id="UP000248012"/>
    </source>
</evidence>
<organism evidence="2 3">
    <name type="scientific">Litorivita pollutaquae</name>
    <dbReference type="NCBI Taxonomy" id="2200892"/>
    <lineage>
        <taxon>Bacteria</taxon>
        <taxon>Pseudomonadati</taxon>
        <taxon>Pseudomonadota</taxon>
        <taxon>Alphaproteobacteria</taxon>
        <taxon>Rhodobacterales</taxon>
        <taxon>Paracoccaceae</taxon>
        <taxon>Litorivita</taxon>
    </lineage>
</organism>
<keyword evidence="3" id="KW-1185">Reference proteome</keyword>
<dbReference type="PROSITE" id="PS51257">
    <property type="entry name" value="PROKAR_LIPOPROTEIN"/>
    <property type="match status" value="1"/>
</dbReference>
<protein>
    <recommendedName>
        <fullName evidence="4">Thymidylate synthase</fullName>
    </recommendedName>
</protein>
<dbReference type="EMBL" id="QFVT01000002">
    <property type="protein sequence ID" value="PYC48856.1"/>
    <property type="molecule type" value="Genomic_DNA"/>
</dbReference>
<reference evidence="2 3" key="1">
    <citation type="submission" date="2018-05" db="EMBL/GenBank/DDBJ databases">
        <title>Oceanovita maritima gen. nov., sp. nov., a marine bacterium in the family Rhodobacteraceae isolated from surface seawater of Lundu port Xiamen, China.</title>
        <authorList>
            <person name="Hetharua B.H."/>
            <person name="Min D."/>
            <person name="Liao H."/>
            <person name="Tian Y."/>
        </authorList>
    </citation>
    <scope>NUCLEOTIDE SEQUENCE [LARGE SCALE GENOMIC DNA]</scope>
    <source>
        <strain evidence="2 3">FSX-11</strain>
    </source>
</reference>
<evidence type="ECO:0008006" key="4">
    <source>
        <dbReference type="Google" id="ProtNLM"/>
    </source>
</evidence>
<dbReference type="SUPFAM" id="SSF56925">
    <property type="entry name" value="OMPA-like"/>
    <property type="match status" value="1"/>
</dbReference>
<proteinExistence type="predicted"/>
<gene>
    <name evidence="2" type="ORF">DI396_01840</name>
</gene>
<dbReference type="AlphaFoldDB" id="A0A2V4NV00"/>